<dbReference type="Proteomes" id="UP000184222">
    <property type="component" value="Chromosome"/>
</dbReference>
<evidence type="ECO:0000313" key="2">
    <source>
        <dbReference type="Proteomes" id="UP000184222"/>
    </source>
</evidence>
<dbReference type="EMBL" id="CP016796">
    <property type="protein sequence ID" value="API87532.1"/>
    <property type="molecule type" value="Genomic_DNA"/>
</dbReference>
<reference evidence="1 2" key="1">
    <citation type="journal article" date="2016" name="Appl. Environ. Microbiol.">
        <title>Whole genome relationships among Francisella bacteria of diverse origin define new species and provide specific regions for detection.</title>
        <authorList>
            <person name="Challacombe J.F."/>
            <person name="Petersen J.M."/>
            <person name="Gallegos-Graves V."/>
            <person name="Hodge D."/>
            <person name="Pillai S."/>
            <person name="Kuske C.R."/>
        </authorList>
    </citation>
    <scope>NUCLEOTIDE SEQUENCE [LARGE SCALE GENOMIC DNA]</scope>
    <source>
        <strain evidence="2">TX07-7310</strain>
    </source>
</reference>
<keyword evidence="2" id="KW-1185">Reference proteome</keyword>
<dbReference type="STRING" id="573570.F7310_09270"/>
<dbReference type="InterPro" id="IPR036388">
    <property type="entry name" value="WH-like_DNA-bd_sf"/>
</dbReference>
<name>A0A1L4BUK8_9GAMM</name>
<evidence type="ECO:0000313" key="1">
    <source>
        <dbReference type="EMBL" id="API87532.1"/>
    </source>
</evidence>
<sequence>MKDIIREVVDKNVIEGTRYFISLVELGSYTAVKNFYSVEINTVRSKLELLENYLGVKLTQPNSNKIEITKDGMKYYSSCHRLYTDLEHSILSAKYKGIDTLDYIRVYGTRFFINYLLQNLPELEQSKKYTFSFDSYLLYHTHTYFHHLNNYDIAIITARDLEKIDQDRWLICASVDSASLPSKLYAGEELIKEYDLDNEPRNILKVPFIFRRDRLEDQSLDFKFDDDDSNFLIKNIKYIVEDDAQKLKLIQNNLGVGVLADNYDQISKLPSVRKIKGISAKTFYDRQTIIVSKYLKDRTKIMKFLKDQVDKYISLVLRGEM</sequence>
<dbReference type="KEGG" id="frx:F7310_09270"/>
<dbReference type="Gene3D" id="1.10.10.10">
    <property type="entry name" value="Winged helix-like DNA-binding domain superfamily/Winged helix DNA-binding domain"/>
    <property type="match status" value="1"/>
</dbReference>
<proteinExistence type="predicted"/>
<dbReference type="AlphaFoldDB" id="A0A1L4BUK8"/>
<accession>A0A1L4BUK8</accession>
<dbReference type="OrthoDB" id="5603618at2"/>
<protein>
    <submittedName>
        <fullName evidence="1">LysR family transcriptional regulator</fullName>
    </submittedName>
</protein>
<organism evidence="1 2">
    <name type="scientific">Francisella uliginis</name>
    <dbReference type="NCBI Taxonomy" id="573570"/>
    <lineage>
        <taxon>Bacteria</taxon>
        <taxon>Pseudomonadati</taxon>
        <taxon>Pseudomonadota</taxon>
        <taxon>Gammaproteobacteria</taxon>
        <taxon>Thiotrichales</taxon>
        <taxon>Francisellaceae</taxon>
        <taxon>Francisella</taxon>
    </lineage>
</organism>
<gene>
    <name evidence="1" type="ORF">F7310_09270</name>
</gene>
<dbReference type="SUPFAM" id="SSF46785">
    <property type="entry name" value="Winged helix' DNA-binding domain"/>
    <property type="match status" value="1"/>
</dbReference>
<dbReference type="InterPro" id="IPR036390">
    <property type="entry name" value="WH_DNA-bd_sf"/>
</dbReference>
<dbReference type="RefSeq" id="WP_072713314.1">
    <property type="nucleotide sequence ID" value="NZ_CP016796.1"/>
</dbReference>